<proteinExistence type="predicted"/>
<evidence type="ECO:0000313" key="2">
    <source>
        <dbReference type="EMBL" id="KAK7593140.1"/>
    </source>
</evidence>
<sequence>MIGVPNLRPVQCTNGTKGFQCHPKGETEATIILNLTLLGMVTNAIMMSLILINKHLRRIPGSIASAHCSSIIRSYVAVLSSNHATQPNA</sequence>
<gene>
    <name evidence="2" type="ORF">V9T40_007892</name>
</gene>
<accession>A0AAN9Y5E5</accession>
<dbReference type="Proteomes" id="UP001367676">
    <property type="component" value="Unassembled WGS sequence"/>
</dbReference>
<evidence type="ECO:0000313" key="3">
    <source>
        <dbReference type="Proteomes" id="UP001367676"/>
    </source>
</evidence>
<keyword evidence="1" id="KW-0472">Membrane</keyword>
<name>A0AAN9Y5E5_9HEMI</name>
<keyword evidence="1" id="KW-0812">Transmembrane</keyword>
<protein>
    <submittedName>
        <fullName evidence="2">Uncharacterized protein</fullName>
    </submittedName>
</protein>
<feature type="transmembrane region" description="Helical" evidence="1">
    <location>
        <begin position="31"/>
        <end position="52"/>
    </location>
</feature>
<reference evidence="2 3" key="1">
    <citation type="submission" date="2024-03" db="EMBL/GenBank/DDBJ databases">
        <title>Adaptation during the transition from Ophiocordyceps entomopathogen to insect associate is accompanied by gene loss and intensified selection.</title>
        <authorList>
            <person name="Ward C.M."/>
            <person name="Onetto C.A."/>
            <person name="Borneman A.R."/>
        </authorList>
    </citation>
    <scope>NUCLEOTIDE SEQUENCE [LARGE SCALE GENOMIC DNA]</scope>
    <source>
        <strain evidence="2">AWRI1</strain>
        <tissue evidence="2">Single Adult Female</tissue>
    </source>
</reference>
<dbReference type="EMBL" id="JBBCAQ010000020">
    <property type="protein sequence ID" value="KAK7593140.1"/>
    <property type="molecule type" value="Genomic_DNA"/>
</dbReference>
<organism evidence="2 3">
    <name type="scientific">Parthenolecanium corni</name>
    <dbReference type="NCBI Taxonomy" id="536013"/>
    <lineage>
        <taxon>Eukaryota</taxon>
        <taxon>Metazoa</taxon>
        <taxon>Ecdysozoa</taxon>
        <taxon>Arthropoda</taxon>
        <taxon>Hexapoda</taxon>
        <taxon>Insecta</taxon>
        <taxon>Pterygota</taxon>
        <taxon>Neoptera</taxon>
        <taxon>Paraneoptera</taxon>
        <taxon>Hemiptera</taxon>
        <taxon>Sternorrhyncha</taxon>
        <taxon>Coccoidea</taxon>
        <taxon>Coccidae</taxon>
        <taxon>Parthenolecanium</taxon>
    </lineage>
</organism>
<keyword evidence="1" id="KW-1133">Transmembrane helix</keyword>
<dbReference type="AlphaFoldDB" id="A0AAN9Y5E5"/>
<keyword evidence="3" id="KW-1185">Reference proteome</keyword>
<evidence type="ECO:0000256" key="1">
    <source>
        <dbReference type="SAM" id="Phobius"/>
    </source>
</evidence>
<comment type="caution">
    <text evidence="2">The sequence shown here is derived from an EMBL/GenBank/DDBJ whole genome shotgun (WGS) entry which is preliminary data.</text>
</comment>